<dbReference type="InterPro" id="IPR041664">
    <property type="entry name" value="AAA_16"/>
</dbReference>
<dbReference type="Gene3D" id="1.10.260.40">
    <property type="entry name" value="lambda repressor-like DNA-binding domains"/>
    <property type="match status" value="1"/>
</dbReference>
<evidence type="ECO:0000256" key="1">
    <source>
        <dbReference type="ARBA" id="ARBA00022741"/>
    </source>
</evidence>
<dbReference type="PANTHER" id="PTHR16305:SF28">
    <property type="entry name" value="GUANYLATE CYCLASE DOMAIN-CONTAINING PROTEIN"/>
    <property type="match status" value="1"/>
</dbReference>
<dbReference type="Proteomes" id="UP000074561">
    <property type="component" value="Chromosome"/>
</dbReference>
<dbReference type="InterPro" id="IPR019734">
    <property type="entry name" value="TPR_rpt"/>
</dbReference>
<evidence type="ECO:0000256" key="3">
    <source>
        <dbReference type="PROSITE-ProRule" id="PRU00339"/>
    </source>
</evidence>
<sequence>MSYASLAAAPGAASAVSDGRIVLNAGLLKGMRKERGISQETLAELCFTKQLCVSIASIKRAETGKPVLYRTARHLATIFEVDLGTLVSKPGETGLAAAMPYLPLAFAGSDAALRSNPASDPTPKYPHDVIRYVLELRFELRAAGSVQASGSLALHDELAQLVRQFGGVIDAVHDGRDNPVVVHFGFPHAYRSDSERCLLCALALSGDFVRPGHAIWLRLVRWPGESAEPDHALTNPAHAGHANAPIYVARNLVVQLAARFDFAPAGKEAGAYHRCLRAGAQDGVPEHGLTGRTIEILQFKGVVEATQECQNGHVVYLRGMAGVGKTRLVTAFSGIARDCQFSCHQGEVQDFGMESSYAPLRQLVRSLLGLPAAAGAAQDAALHAALERWKLPAEANIFLQVLASGSCSRQEMAVYAAMSNEARLQGSLRAMQLLLVRLALQQPLLICIEDLHWGDVHLFAALGRLLALTDDAPIVWVLTSRNEGDPLESALRPCFSNPLSLLDVAPMRAREAAALAEQFADVDPGYRAHCVEKAQGNPLYLTQLLSNPAGTVPESLKHLIQARLDRLEPEHRRALSIASVIGNRFELSALRAALEQADYQPARAACQNLIKETETGCYMFVHDLVMHCIYDAIPLALRNSYHSRVAEPLRQSDPTLYARHLVRANDLAGFEALLNAMREKLGRYEYDEALELAQLCDAFTDQAAVSFSLALLRARAAAGTGKTTAAQQYFQRALQLAAHADEKIEAALGLAPVLNTLDRLDEEERVLEAALPLAREAQDHDALARLFHLQGNISFPRGDYMRGRSHHQEALHFSRISENPESQANALSGIGDSYYAEGRMQTAHDVFDRCVRLCQRNDLMNVIAPSRSARGSTLIYLGRPGPALQDAMDSVQHGRTVGNRRAEIFSRLTAAWVLVATAADEKAQEQLSTALDIARSIGASRFEAILLEGQARVAFWRDEQALAQACILEAAELVERLQLQRYIGPWIWGSLALIAADPAIRQEALRKGEAQLTQGCLAHNAFRFYVAAAETCLMSGDYGNAGRYAQQMSTLAQTEPCLWVSHHVQLIDSALSCLQDRSHENVSGLQKICRESEKLGFAATMPRLARKLGMR</sequence>
<dbReference type="Pfam" id="PF13191">
    <property type="entry name" value="AAA_16"/>
    <property type="match status" value="1"/>
</dbReference>
<dbReference type="AlphaFoldDB" id="A0A127PY50"/>
<feature type="domain" description="HTH cro/C1-type" evidence="4">
    <location>
        <begin position="28"/>
        <end position="86"/>
    </location>
</feature>
<evidence type="ECO:0000313" key="5">
    <source>
        <dbReference type="EMBL" id="AMP02723.1"/>
    </source>
</evidence>
<dbReference type="GO" id="GO:0003677">
    <property type="term" value="F:DNA binding"/>
    <property type="evidence" value="ECO:0007669"/>
    <property type="project" value="InterPro"/>
</dbReference>
<dbReference type="SUPFAM" id="SSF48452">
    <property type="entry name" value="TPR-like"/>
    <property type="match status" value="2"/>
</dbReference>
<evidence type="ECO:0000256" key="2">
    <source>
        <dbReference type="ARBA" id="ARBA00022840"/>
    </source>
</evidence>
<dbReference type="EMBL" id="CP013234">
    <property type="protein sequence ID" value="AMP02723.1"/>
    <property type="molecule type" value="Genomic_DNA"/>
</dbReference>
<dbReference type="STRING" id="279113.CPter91_0324"/>
<dbReference type="GO" id="GO:0004016">
    <property type="term" value="F:adenylate cyclase activity"/>
    <property type="evidence" value="ECO:0007669"/>
    <property type="project" value="TreeGrafter"/>
</dbReference>
<gene>
    <name evidence="5" type="ORF">CPter91_0324</name>
</gene>
<dbReference type="CDD" id="cd00093">
    <property type="entry name" value="HTH_XRE"/>
    <property type="match status" value="1"/>
</dbReference>
<accession>A0A127PY50</accession>
<dbReference type="Gene3D" id="1.25.40.10">
    <property type="entry name" value="Tetratricopeptide repeat domain"/>
    <property type="match status" value="1"/>
</dbReference>
<dbReference type="RefSeq" id="WP_061936058.1">
    <property type="nucleotide sequence ID" value="NZ_CP013234.1"/>
</dbReference>
<keyword evidence="2" id="KW-0067">ATP-binding</keyword>
<evidence type="ECO:0000313" key="6">
    <source>
        <dbReference type="Proteomes" id="UP000074561"/>
    </source>
</evidence>
<dbReference type="SUPFAM" id="SSF52540">
    <property type="entry name" value="P-loop containing nucleoside triphosphate hydrolases"/>
    <property type="match status" value="1"/>
</dbReference>
<protein>
    <submittedName>
        <fullName evidence="5">AAA ATPase domain protein</fullName>
    </submittedName>
</protein>
<keyword evidence="1" id="KW-0547">Nucleotide-binding</keyword>
<reference evidence="5 6" key="1">
    <citation type="submission" date="2015-11" db="EMBL/GenBank/DDBJ databases">
        <title>Exploring the genomic traits of fungus-feeding bacterial genus Collimonas.</title>
        <authorList>
            <person name="Song C."/>
            <person name="Schmidt R."/>
            <person name="de Jager V."/>
            <person name="Krzyzanowska D."/>
            <person name="Jongedijk E."/>
            <person name="Cankar K."/>
            <person name="Beekwilder J."/>
            <person name="van Veen A."/>
            <person name="de Boer W."/>
            <person name="van Veen J.A."/>
            <person name="Garbeva P."/>
        </authorList>
    </citation>
    <scope>NUCLEOTIDE SEQUENCE [LARGE SCALE GENOMIC DNA]</scope>
    <source>
        <strain evidence="5 6">Ter91</strain>
    </source>
</reference>
<dbReference type="KEGG" id="cpra:CPter91_0324"/>
<feature type="repeat" description="TPR" evidence="3">
    <location>
        <begin position="824"/>
        <end position="857"/>
    </location>
</feature>
<dbReference type="PROSITE" id="PS50943">
    <property type="entry name" value="HTH_CROC1"/>
    <property type="match status" value="1"/>
</dbReference>
<keyword evidence="3" id="KW-0802">TPR repeat</keyword>
<organism evidence="5 6">
    <name type="scientific">Collimonas pratensis</name>
    <dbReference type="NCBI Taxonomy" id="279113"/>
    <lineage>
        <taxon>Bacteria</taxon>
        <taxon>Pseudomonadati</taxon>
        <taxon>Pseudomonadota</taxon>
        <taxon>Betaproteobacteria</taxon>
        <taxon>Burkholderiales</taxon>
        <taxon>Oxalobacteraceae</taxon>
        <taxon>Collimonas</taxon>
    </lineage>
</organism>
<dbReference type="InterPro" id="IPR011990">
    <property type="entry name" value="TPR-like_helical_dom_sf"/>
</dbReference>
<dbReference type="InterPro" id="IPR001387">
    <property type="entry name" value="Cro/C1-type_HTH"/>
</dbReference>
<dbReference type="InterPro" id="IPR027417">
    <property type="entry name" value="P-loop_NTPase"/>
</dbReference>
<dbReference type="PROSITE" id="PS50005">
    <property type="entry name" value="TPR"/>
    <property type="match status" value="1"/>
</dbReference>
<proteinExistence type="predicted"/>
<evidence type="ECO:0000259" key="4">
    <source>
        <dbReference type="PROSITE" id="PS50943"/>
    </source>
</evidence>
<dbReference type="GO" id="GO:0005524">
    <property type="term" value="F:ATP binding"/>
    <property type="evidence" value="ECO:0007669"/>
    <property type="project" value="UniProtKB-KW"/>
</dbReference>
<name>A0A127PY50_9BURK</name>
<dbReference type="PATRIC" id="fig|279113.9.peg.330"/>
<dbReference type="GO" id="GO:0005737">
    <property type="term" value="C:cytoplasm"/>
    <property type="evidence" value="ECO:0007669"/>
    <property type="project" value="TreeGrafter"/>
</dbReference>
<dbReference type="PANTHER" id="PTHR16305">
    <property type="entry name" value="TESTICULAR SOLUBLE ADENYLYL CYCLASE"/>
    <property type="match status" value="1"/>
</dbReference>
<dbReference type="OrthoDB" id="51325at2"/>
<dbReference type="InterPro" id="IPR010982">
    <property type="entry name" value="Lambda_DNA-bd_dom_sf"/>
</dbReference>